<feature type="domain" description="Transposase IS204/IS1001/IS1096/IS1165 DDE" evidence="1">
    <location>
        <begin position="34"/>
        <end position="67"/>
    </location>
</feature>
<dbReference type="Proteomes" id="UP001057481">
    <property type="component" value="Unassembled WGS sequence"/>
</dbReference>
<keyword evidence="3" id="KW-1185">Reference proteome</keyword>
<dbReference type="Pfam" id="PF01610">
    <property type="entry name" value="DDE_Tnp_ISL3"/>
    <property type="match status" value="1"/>
</dbReference>
<organism evidence="2 3">
    <name type="scientific">Periweissella beninensis</name>
    <dbReference type="NCBI Taxonomy" id="504936"/>
    <lineage>
        <taxon>Bacteria</taxon>
        <taxon>Bacillati</taxon>
        <taxon>Bacillota</taxon>
        <taxon>Bacilli</taxon>
        <taxon>Lactobacillales</taxon>
        <taxon>Lactobacillaceae</taxon>
        <taxon>Periweissella</taxon>
    </lineage>
</organism>
<evidence type="ECO:0000313" key="2">
    <source>
        <dbReference type="EMBL" id="MCM2438033.1"/>
    </source>
</evidence>
<reference evidence="2" key="1">
    <citation type="submission" date="2021-04" db="EMBL/GenBank/DDBJ databases">
        <title>Taxonomic assessment of Weissella genus.</title>
        <authorList>
            <person name="Fanelli F."/>
            <person name="Chieffi D."/>
            <person name="Dell'Aquila A."/>
            <person name="Gyu-Sung C."/>
            <person name="Franz C.M.A.P."/>
            <person name="Fusco V."/>
        </authorList>
    </citation>
    <scope>NUCLEOTIDE SEQUENCE</scope>
    <source>
        <strain evidence="2">LMG 25373</strain>
    </source>
</reference>
<protein>
    <submittedName>
        <fullName evidence="2">Transposase</fullName>
    </submittedName>
</protein>
<sequence>MAAFVNSSRLPYSLTKRRPFVLTIIKFCGSTCKPLNNAPVKAINNKIKVISRIAYGFKNFENFRERILIIFKNSYFALNYKKATNSNYELVA</sequence>
<accession>A0ABT0VJM8</accession>
<proteinExistence type="predicted"/>
<evidence type="ECO:0000259" key="1">
    <source>
        <dbReference type="Pfam" id="PF01610"/>
    </source>
</evidence>
<dbReference type="EMBL" id="JAGMVS010000074">
    <property type="protein sequence ID" value="MCM2438033.1"/>
    <property type="molecule type" value="Genomic_DNA"/>
</dbReference>
<gene>
    <name evidence="2" type="ORF">KAK10_08990</name>
</gene>
<evidence type="ECO:0000313" key="3">
    <source>
        <dbReference type="Proteomes" id="UP001057481"/>
    </source>
</evidence>
<dbReference type="InterPro" id="IPR002560">
    <property type="entry name" value="Transposase_DDE"/>
</dbReference>
<name>A0ABT0VJM8_9LACO</name>
<comment type="caution">
    <text evidence="2">The sequence shown here is derived from an EMBL/GenBank/DDBJ whole genome shotgun (WGS) entry which is preliminary data.</text>
</comment>